<evidence type="ECO:0000259" key="1">
    <source>
        <dbReference type="Pfam" id="PF13843"/>
    </source>
</evidence>
<protein>
    <recommendedName>
        <fullName evidence="1">PiggyBac transposable element-derived protein domain-containing protein</fullName>
    </recommendedName>
</protein>
<gene>
    <name evidence="2" type="ORF">HZH68_014850</name>
</gene>
<dbReference type="InterPro" id="IPR029526">
    <property type="entry name" value="PGBD"/>
</dbReference>
<accession>A0A834MV45</accession>
<proteinExistence type="predicted"/>
<evidence type="ECO:0000313" key="3">
    <source>
        <dbReference type="Proteomes" id="UP000617340"/>
    </source>
</evidence>
<organism evidence="2 3">
    <name type="scientific">Vespula germanica</name>
    <name type="common">German yellow jacket</name>
    <name type="synonym">Paravespula germanica</name>
    <dbReference type="NCBI Taxonomy" id="30212"/>
    <lineage>
        <taxon>Eukaryota</taxon>
        <taxon>Metazoa</taxon>
        <taxon>Ecdysozoa</taxon>
        <taxon>Arthropoda</taxon>
        <taxon>Hexapoda</taxon>
        <taxon>Insecta</taxon>
        <taxon>Pterygota</taxon>
        <taxon>Neoptera</taxon>
        <taxon>Endopterygota</taxon>
        <taxon>Hymenoptera</taxon>
        <taxon>Apocrita</taxon>
        <taxon>Aculeata</taxon>
        <taxon>Vespoidea</taxon>
        <taxon>Vespidae</taxon>
        <taxon>Vespinae</taxon>
        <taxon>Vespula</taxon>
    </lineage>
</organism>
<comment type="caution">
    <text evidence="2">The sequence shown here is derived from an EMBL/GenBank/DDBJ whole genome shotgun (WGS) entry which is preliminary data.</text>
</comment>
<dbReference type="EMBL" id="JACSDZ010000018">
    <property type="protein sequence ID" value="KAF7384093.1"/>
    <property type="molecule type" value="Genomic_DNA"/>
</dbReference>
<dbReference type="Pfam" id="PF13843">
    <property type="entry name" value="DDE_Tnp_1_7"/>
    <property type="match status" value="1"/>
</dbReference>
<feature type="domain" description="PiggyBac transposable element-derived protein" evidence="1">
    <location>
        <begin position="1"/>
        <end position="81"/>
    </location>
</feature>
<sequence>MENYPAKGYNIFMDNFFTSISLAKYLCKQKTYITEMIRRNRKSLPKKFMDKFVAEETKYFKTQFLQLALENHNCSIIFYSQNEKHMKYIKDFLVRLVMPLEN</sequence>
<dbReference type="AlphaFoldDB" id="A0A834MV45"/>
<reference evidence="2" key="1">
    <citation type="journal article" date="2020" name="G3 (Bethesda)">
        <title>High-Quality Assemblies for Three Invasive Social Wasps from the &lt;i&gt;Vespula&lt;/i&gt; Genus.</title>
        <authorList>
            <person name="Harrop T.W.R."/>
            <person name="Guhlin J."/>
            <person name="McLaughlin G.M."/>
            <person name="Permina E."/>
            <person name="Stockwell P."/>
            <person name="Gilligan J."/>
            <person name="Le Lec M.F."/>
            <person name="Gruber M.A.M."/>
            <person name="Quinn O."/>
            <person name="Lovegrove M."/>
            <person name="Duncan E.J."/>
            <person name="Remnant E.J."/>
            <person name="Van Eeckhoven J."/>
            <person name="Graham B."/>
            <person name="Knapp R.A."/>
            <person name="Langford K.W."/>
            <person name="Kronenberg Z."/>
            <person name="Press M.O."/>
            <person name="Eacker S.M."/>
            <person name="Wilson-Rankin E.E."/>
            <person name="Purcell J."/>
            <person name="Lester P.J."/>
            <person name="Dearden P.K."/>
        </authorList>
    </citation>
    <scope>NUCLEOTIDE SEQUENCE</scope>
    <source>
        <strain evidence="2">Linc-1</strain>
    </source>
</reference>
<dbReference type="Proteomes" id="UP000617340">
    <property type="component" value="Unassembled WGS sequence"/>
</dbReference>
<evidence type="ECO:0000313" key="2">
    <source>
        <dbReference type="EMBL" id="KAF7384093.1"/>
    </source>
</evidence>
<name>A0A834MV45_VESGE</name>
<keyword evidence="3" id="KW-1185">Reference proteome</keyword>